<reference evidence="6 7" key="1">
    <citation type="journal article" date="2020" name="ISME J.">
        <title>Uncovering the hidden diversity of litter-decomposition mechanisms in mushroom-forming fungi.</title>
        <authorList>
            <person name="Floudas D."/>
            <person name="Bentzer J."/>
            <person name="Ahren D."/>
            <person name="Johansson T."/>
            <person name="Persson P."/>
            <person name="Tunlid A."/>
        </authorList>
    </citation>
    <scope>NUCLEOTIDE SEQUENCE [LARGE SCALE GENOMIC DNA]</scope>
    <source>
        <strain evidence="6 7">CBS 101986</strain>
    </source>
</reference>
<keyword evidence="4 5" id="KW-0472">Membrane</keyword>
<dbReference type="InterPro" id="IPR007269">
    <property type="entry name" value="ICMT_MeTrfase"/>
</dbReference>
<keyword evidence="5" id="KW-0949">S-adenosyl-L-methionine</keyword>
<evidence type="ECO:0000256" key="5">
    <source>
        <dbReference type="RuleBase" id="RU362022"/>
    </source>
</evidence>
<keyword evidence="2 5" id="KW-0812">Transmembrane</keyword>
<dbReference type="EMBL" id="JAACJJ010000060">
    <property type="protein sequence ID" value="KAF5309231.1"/>
    <property type="molecule type" value="Genomic_DNA"/>
</dbReference>
<comment type="subcellular location">
    <subcellularLocation>
        <location evidence="5">Endoplasmic reticulum membrane</location>
        <topology evidence="5">Multi-pass membrane protein</topology>
    </subcellularLocation>
    <subcellularLocation>
        <location evidence="1">Membrane</location>
        <topology evidence="1">Multi-pass membrane protein</topology>
    </subcellularLocation>
</comment>
<sequence length="188" mass="21373">MTNINSFFFHVTQATFWLFGLLEILSILSAHADVQLGFCKSNSVRITLPFLLAWACCVMGALIRHSCYRALGHMFTYEISIQKGHRLVTSGPYAYVRHPSYSSGALAMVGAMTCHLTPGAWLRECSGLFEHAWRTHLHVLAGSVPVLVFFLLIVPRLDREDELMKQQFGEEWVRWATKTPYKLIPGLW</sequence>
<evidence type="ECO:0000256" key="1">
    <source>
        <dbReference type="ARBA" id="ARBA00004141"/>
    </source>
</evidence>
<gene>
    <name evidence="6" type="ORF">D9619_012719</name>
</gene>
<evidence type="ECO:0000313" key="6">
    <source>
        <dbReference type="EMBL" id="KAF5309231.1"/>
    </source>
</evidence>
<keyword evidence="5" id="KW-0808">Transferase</keyword>
<evidence type="ECO:0000256" key="3">
    <source>
        <dbReference type="ARBA" id="ARBA00022989"/>
    </source>
</evidence>
<keyword evidence="3 5" id="KW-1133">Transmembrane helix</keyword>
<dbReference type="Proteomes" id="UP000567179">
    <property type="component" value="Unassembled WGS sequence"/>
</dbReference>
<dbReference type="PANTHER" id="PTHR12714">
    <property type="entry name" value="PROTEIN-S ISOPRENYLCYSTEINE O-METHYLTRANSFERASE"/>
    <property type="match status" value="1"/>
</dbReference>
<evidence type="ECO:0000313" key="7">
    <source>
        <dbReference type="Proteomes" id="UP000567179"/>
    </source>
</evidence>
<keyword evidence="5" id="KW-0489">Methyltransferase</keyword>
<name>A0A8H5AQP8_9AGAR</name>
<dbReference type="PANTHER" id="PTHR12714:SF9">
    <property type="entry name" value="PROTEIN-S-ISOPRENYLCYSTEINE O-METHYLTRANSFERASE"/>
    <property type="match status" value="1"/>
</dbReference>
<proteinExistence type="inferred from homology"/>
<evidence type="ECO:0000256" key="4">
    <source>
        <dbReference type="ARBA" id="ARBA00023136"/>
    </source>
</evidence>
<feature type="transmembrane region" description="Helical" evidence="5">
    <location>
        <begin position="7"/>
        <end position="32"/>
    </location>
</feature>
<dbReference type="Pfam" id="PF04140">
    <property type="entry name" value="ICMT"/>
    <property type="match status" value="1"/>
</dbReference>
<dbReference type="OrthoDB" id="422086at2759"/>
<organism evidence="6 7">
    <name type="scientific">Psilocybe cf. subviscida</name>
    <dbReference type="NCBI Taxonomy" id="2480587"/>
    <lineage>
        <taxon>Eukaryota</taxon>
        <taxon>Fungi</taxon>
        <taxon>Dikarya</taxon>
        <taxon>Basidiomycota</taxon>
        <taxon>Agaricomycotina</taxon>
        <taxon>Agaricomycetes</taxon>
        <taxon>Agaricomycetidae</taxon>
        <taxon>Agaricales</taxon>
        <taxon>Agaricineae</taxon>
        <taxon>Strophariaceae</taxon>
        <taxon>Psilocybe</taxon>
    </lineage>
</organism>
<feature type="transmembrane region" description="Helical" evidence="5">
    <location>
        <begin position="105"/>
        <end position="123"/>
    </location>
</feature>
<dbReference type="EC" id="2.1.1.100" evidence="5"/>
<dbReference type="Gene3D" id="1.20.120.1630">
    <property type="match status" value="1"/>
</dbReference>
<keyword evidence="5" id="KW-0256">Endoplasmic reticulum</keyword>
<comment type="catalytic activity">
    <reaction evidence="5">
        <text>[protein]-C-terminal S-[(2E,6E)-farnesyl]-L-cysteine + S-adenosyl-L-methionine = [protein]-C-terminal S-[(2E,6E)-farnesyl]-L-cysteine methyl ester + S-adenosyl-L-homocysteine</text>
        <dbReference type="Rhea" id="RHEA:21672"/>
        <dbReference type="Rhea" id="RHEA-COMP:12125"/>
        <dbReference type="Rhea" id="RHEA-COMP:12126"/>
        <dbReference type="ChEBI" id="CHEBI:57856"/>
        <dbReference type="ChEBI" id="CHEBI:59789"/>
        <dbReference type="ChEBI" id="CHEBI:90510"/>
        <dbReference type="ChEBI" id="CHEBI:90511"/>
        <dbReference type="EC" id="2.1.1.100"/>
    </reaction>
</comment>
<feature type="transmembrane region" description="Helical" evidence="5">
    <location>
        <begin position="44"/>
        <end position="63"/>
    </location>
</feature>
<accession>A0A8H5AQP8</accession>
<feature type="transmembrane region" description="Helical" evidence="5">
    <location>
        <begin position="135"/>
        <end position="154"/>
    </location>
</feature>
<protein>
    <recommendedName>
        <fullName evidence="5">Protein-S-isoprenylcysteine O-methyltransferase</fullName>
        <ecNumber evidence="5">2.1.1.100</ecNumber>
    </recommendedName>
</protein>
<keyword evidence="7" id="KW-1185">Reference proteome</keyword>
<comment type="caution">
    <text evidence="6">The sequence shown here is derived from an EMBL/GenBank/DDBJ whole genome shotgun (WGS) entry which is preliminary data.</text>
</comment>
<dbReference type="GO" id="GO:0032259">
    <property type="term" value="P:methylation"/>
    <property type="evidence" value="ECO:0007669"/>
    <property type="project" value="UniProtKB-KW"/>
</dbReference>
<dbReference type="GO" id="GO:0004671">
    <property type="term" value="F:protein C-terminal S-isoprenylcysteine carboxyl O-methyltransferase activity"/>
    <property type="evidence" value="ECO:0007669"/>
    <property type="project" value="UniProtKB-EC"/>
</dbReference>
<dbReference type="AlphaFoldDB" id="A0A8H5AQP8"/>
<evidence type="ECO:0000256" key="2">
    <source>
        <dbReference type="ARBA" id="ARBA00022692"/>
    </source>
</evidence>
<comment type="similarity">
    <text evidence="5">Belongs to the class VI-like SAM-binding methyltransferase superfamily. Isoprenylcysteine carboxyl methyltransferase family.</text>
</comment>
<dbReference type="GO" id="GO:0005789">
    <property type="term" value="C:endoplasmic reticulum membrane"/>
    <property type="evidence" value="ECO:0007669"/>
    <property type="project" value="UniProtKB-SubCell"/>
</dbReference>